<dbReference type="OrthoDB" id="2015618at2759"/>
<dbReference type="GO" id="GO:0006351">
    <property type="term" value="P:DNA-templated transcription"/>
    <property type="evidence" value="ECO:0007669"/>
    <property type="project" value="InterPro"/>
</dbReference>
<evidence type="ECO:0000259" key="9">
    <source>
        <dbReference type="PROSITE" id="PS51806"/>
    </source>
</evidence>
<accession>A0A2I0B4J2</accession>
<dbReference type="AlphaFoldDB" id="A0A2I0B4J2"/>
<feature type="domain" description="DOG1" evidence="9">
    <location>
        <begin position="174"/>
        <end position="283"/>
    </location>
</feature>
<evidence type="ECO:0000256" key="4">
    <source>
        <dbReference type="ARBA" id="ARBA00023125"/>
    </source>
</evidence>
<dbReference type="SUPFAM" id="SSF57959">
    <property type="entry name" value="Leucine zipper domain"/>
    <property type="match status" value="1"/>
</dbReference>
<feature type="coiled-coil region" evidence="7">
    <location>
        <begin position="152"/>
        <end position="205"/>
    </location>
</feature>
<dbReference type="InterPro" id="IPR004827">
    <property type="entry name" value="bZIP"/>
</dbReference>
<dbReference type="InterPro" id="IPR046347">
    <property type="entry name" value="bZIP_sf"/>
</dbReference>
<organism evidence="10 11">
    <name type="scientific">Apostasia shenzhenica</name>
    <dbReference type="NCBI Taxonomy" id="1088818"/>
    <lineage>
        <taxon>Eukaryota</taxon>
        <taxon>Viridiplantae</taxon>
        <taxon>Streptophyta</taxon>
        <taxon>Embryophyta</taxon>
        <taxon>Tracheophyta</taxon>
        <taxon>Spermatophyta</taxon>
        <taxon>Magnoliopsida</taxon>
        <taxon>Liliopsida</taxon>
        <taxon>Asparagales</taxon>
        <taxon>Orchidaceae</taxon>
        <taxon>Apostasioideae</taxon>
        <taxon>Apostasia</taxon>
    </lineage>
</organism>
<comment type="subcellular location">
    <subcellularLocation>
        <location evidence="1">Nucleus</location>
    </subcellularLocation>
</comment>
<dbReference type="InterPro" id="IPR025422">
    <property type="entry name" value="TGA_domain"/>
</dbReference>
<evidence type="ECO:0000313" key="10">
    <source>
        <dbReference type="EMBL" id="PKA62725.1"/>
    </source>
</evidence>
<evidence type="ECO:0000256" key="3">
    <source>
        <dbReference type="ARBA" id="ARBA00023015"/>
    </source>
</evidence>
<protein>
    <recommendedName>
        <fullName evidence="12">Transcription factor HBP-1b(C38)</fullName>
    </recommendedName>
</protein>
<dbReference type="GO" id="GO:0003700">
    <property type="term" value="F:DNA-binding transcription factor activity"/>
    <property type="evidence" value="ECO:0007669"/>
    <property type="project" value="InterPro"/>
</dbReference>
<evidence type="ECO:0000256" key="2">
    <source>
        <dbReference type="ARBA" id="ARBA00007163"/>
    </source>
</evidence>
<dbReference type="Proteomes" id="UP000236161">
    <property type="component" value="Unassembled WGS sequence"/>
</dbReference>
<evidence type="ECO:0000256" key="6">
    <source>
        <dbReference type="ARBA" id="ARBA00023242"/>
    </source>
</evidence>
<dbReference type="STRING" id="1088818.A0A2I0B4J2"/>
<proteinExistence type="inferred from homology"/>
<dbReference type="PANTHER" id="PTHR45693:SF1">
    <property type="entry name" value="TRANSCRIPTION FACTOR PERIANTHIA"/>
    <property type="match status" value="1"/>
</dbReference>
<dbReference type="PANTHER" id="PTHR45693">
    <property type="entry name" value="TRANSCRIPTION FACTOR TGA9"/>
    <property type="match status" value="1"/>
</dbReference>
<dbReference type="PROSITE" id="PS50217">
    <property type="entry name" value="BZIP"/>
    <property type="match status" value="1"/>
</dbReference>
<gene>
    <name evidence="10" type="ORF">AXF42_Ash018933</name>
</gene>
<evidence type="ECO:0000256" key="7">
    <source>
        <dbReference type="SAM" id="Coils"/>
    </source>
</evidence>
<evidence type="ECO:0000313" key="11">
    <source>
        <dbReference type="Proteomes" id="UP000236161"/>
    </source>
</evidence>
<evidence type="ECO:0000256" key="1">
    <source>
        <dbReference type="ARBA" id="ARBA00004123"/>
    </source>
</evidence>
<dbReference type="GO" id="GO:0043565">
    <property type="term" value="F:sequence-specific DNA binding"/>
    <property type="evidence" value="ECO:0007669"/>
    <property type="project" value="InterPro"/>
</dbReference>
<keyword evidence="5" id="KW-0804">Transcription</keyword>
<sequence length="283" mass="31521">MENARPAGQDFAASGFQLGDSVLDLTRSPILSPRSSTSNQYASLAHVAAAVVGAGGLCFQRTQLENWGDSGMVVGCPRADGLDPFDRIRELANERYSVAACKENGCVARASVDSSALSTEKTGDNKILRRLAQNREAARKSRLRKKVYVQHLETSSLRLMQLEQELQRARQQGALAFDLEYARWLDEHQNQINDLRSAINSHVGDDELRLLVDVLMDHYDTLFKLKSMGARSDVLHMLSGLWTNPAERCFMWLGGFRSSELLKVCHNIFFHLGHVRLSGLTST</sequence>
<dbReference type="GO" id="GO:0005634">
    <property type="term" value="C:nucleus"/>
    <property type="evidence" value="ECO:0007669"/>
    <property type="project" value="UniProtKB-SubCell"/>
</dbReference>
<keyword evidence="11" id="KW-1185">Reference proteome</keyword>
<evidence type="ECO:0000256" key="5">
    <source>
        <dbReference type="ARBA" id="ARBA00023163"/>
    </source>
</evidence>
<evidence type="ECO:0000259" key="8">
    <source>
        <dbReference type="PROSITE" id="PS50217"/>
    </source>
</evidence>
<reference evidence="10 11" key="1">
    <citation type="journal article" date="2017" name="Nature">
        <title>The Apostasia genome and the evolution of orchids.</title>
        <authorList>
            <person name="Zhang G.Q."/>
            <person name="Liu K.W."/>
            <person name="Li Z."/>
            <person name="Lohaus R."/>
            <person name="Hsiao Y.Y."/>
            <person name="Niu S.C."/>
            <person name="Wang J.Y."/>
            <person name="Lin Y.C."/>
            <person name="Xu Q."/>
            <person name="Chen L.J."/>
            <person name="Yoshida K."/>
            <person name="Fujiwara S."/>
            <person name="Wang Z.W."/>
            <person name="Zhang Y.Q."/>
            <person name="Mitsuda N."/>
            <person name="Wang M."/>
            <person name="Liu G.H."/>
            <person name="Pecoraro L."/>
            <person name="Huang H.X."/>
            <person name="Xiao X.J."/>
            <person name="Lin M."/>
            <person name="Wu X.Y."/>
            <person name="Wu W.L."/>
            <person name="Chen Y.Y."/>
            <person name="Chang S.B."/>
            <person name="Sakamoto S."/>
            <person name="Ohme-Takagi M."/>
            <person name="Yagi M."/>
            <person name="Zeng S.J."/>
            <person name="Shen C.Y."/>
            <person name="Yeh C.M."/>
            <person name="Luo Y.B."/>
            <person name="Tsai W.C."/>
            <person name="Van de Peer Y."/>
            <person name="Liu Z.J."/>
        </authorList>
    </citation>
    <scope>NUCLEOTIDE SEQUENCE [LARGE SCALE GENOMIC DNA]</scope>
    <source>
        <strain evidence="11">cv. Shenzhen</strain>
        <tissue evidence="10">Stem</tissue>
    </source>
</reference>
<keyword evidence="3" id="KW-0805">Transcription regulation</keyword>
<comment type="similarity">
    <text evidence="2">Belongs to the bZIP family.</text>
</comment>
<keyword evidence="4" id="KW-0238">DNA-binding</keyword>
<dbReference type="PROSITE" id="PS00036">
    <property type="entry name" value="BZIP_BASIC"/>
    <property type="match status" value="1"/>
</dbReference>
<keyword evidence="6" id="KW-0539">Nucleus</keyword>
<evidence type="ECO:0008006" key="12">
    <source>
        <dbReference type="Google" id="ProtNLM"/>
    </source>
</evidence>
<keyword evidence="7" id="KW-0175">Coiled coil</keyword>
<dbReference type="FunFam" id="1.20.5.170:FF:000019">
    <property type="entry name" value="BZIP family transcription factor"/>
    <property type="match status" value="1"/>
</dbReference>
<feature type="domain" description="BZIP" evidence="8">
    <location>
        <begin position="124"/>
        <end position="168"/>
    </location>
</feature>
<dbReference type="PROSITE" id="PS51806">
    <property type="entry name" value="DOG1"/>
    <property type="match status" value="1"/>
</dbReference>
<name>A0A2I0B4J2_9ASPA</name>
<dbReference type="EMBL" id="KZ451915">
    <property type="protein sequence ID" value="PKA62725.1"/>
    <property type="molecule type" value="Genomic_DNA"/>
</dbReference>
<dbReference type="SMART" id="SM00338">
    <property type="entry name" value="BRLZ"/>
    <property type="match status" value="1"/>
</dbReference>
<dbReference type="Pfam" id="PF14144">
    <property type="entry name" value="DOG1"/>
    <property type="match status" value="1"/>
</dbReference>
<dbReference type="Gene3D" id="1.20.5.170">
    <property type="match status" value="1"/>
</dbReference>